<dbReference type="Gene3D" id="2.60.120.10">
    <property type="entry name" value="Jelly Rolls"/>
    <property type="match status" value="2"/>
</dbReference>
<dbReference type="GeneID" id="37020428"/>
<dbReference type="InterPro" id="IPR011051">
    <property type="entry name" value="RmlC_Cupin_sf"/>
</dbReference>
<feature type="binding site" evidence="3">
    <location>
        <position position="218"/>
    </location>
    <ligand>
        <name>Mn(2+)</name>
        <dbReference type="ChEBI" id="CHEBI:29035"/>
        <label>1</label>
    </ligand>
</feature>
<evidence type="ECO:0000256" key="1">
    <source>
        <dbReference type="ARBA" id="ARBA00022723"/>
    </source>
</evidence>
<feature type="binding site" evidence="3">
    <location>
        <position position="404"/>
    </location>
    <ligand>
        <name>Mn(2+)</name>
        <dbReference type="ChEBI" id="CHEBI:29035"/>
        <label>2</label>
    </ligand>
</feature>
<feature type="transmembrane region" description="Helical" evidence="4">
    <location>
        <begin position="41"/>
        <end position="61"/>
    </location>
</feature>
<reference evidence="6 7" key="1">
    <citation type="journal article" date="2018" name="Mol. Biol. Evol.">
        <title>Broad Genomic Sampling Reveals a Smut Pathogenic Ancestry of the Fungal Clade Ustilaginomycotina.</title>
        <authorList>
            <person name="Kijpornyongpan T."/>
            <person name="Mondo S.J."/>
            <person name="Barry K."/>
            <person name="Sandor L."/>
            <person name="Lee J."/>
            <person name="Lipzen A."/>
            <person name="Pangilinan J."/>
            <person name="LaButti K."/>
            <person name="Hainaut M."/>
            <person name="Henrissat B."/>
            <person name="Grigoriev I.V."/>
            <person name="Spatafora J.W."/>
            <person name="Aime M.C."/>
        </authorList>
    </citation>
    <scope>NUCLEOTIDE SEQUENCE [LARGE SCALE GENOMIC DNA]</scope>
    <source>
        <strain evidence="6 7">MCA 3882</strain>
    </source>
</reference>
<dbReference type="SMART" id="SM00835">
    <property type="entry name" value="Cupin_1"/>
    <property type="match status" value="2"/>
</dbReference>
<dbReference type="SUPFAM" id="SSF51182">
    <property type="entry name" value="RmlC-like cupins"/>
    <property type="match status" value="1"/>
</dbReference>
<evidence type="ECO:0000256" key="2">
    <source>
        <dbReference type="PIRSR" id="PIRSR617774-1"/>
    </source>
</evidence>
<dbReference type="InterPro" id="IPR006045">
    <property type="entry name" value="Cupin_1"/>
</dbReference>
<dbReference type="PANTHER" id="PTHR35848:SF9">
    <property type="entry name" value="SLL1358 PROTEIN"/>
    <property type="match status" value="1"/>
</dbReference>
<feature type="binding site" evidence="3">
    <location>
        <position position="224"/>
    </location>
    <ligand>
        <name>Mn(2+)</name>
        <dbReference type="ChEBI" id="CHEBI:29035"/>
        <label>1</label>
    </ligand>
</feature>
<keyword evidence="4" id="KW-0812">Transmembrane</keyword>
<keyword evidence="4" id="KW-0472">Membrane</keyword>
<dbReference type="InParanoid" id="A0A316VD79"/>
<dbReference type="OrthoDB" id="10263073at2759"/>
<dbReference type="InterPro" id="IPR014710">
    <property type="entry name" value="RmlC-like_jellyroll"/>
</dbReference>
<dbReference type="Pfam" id="PF00190">
    <property type="entry name" value="Cupin_1"/>
    <property type="match status" value="2"/>
</dbReference>
<feature type="active site" description="Proton donor" evidence="2">
    <location>
        <position position="463"/>
    </location>
</feature>
<dbReference type="PANTHER" id="PTHR35848">
    <property type="entry name" value="OXALATE-BINDING PROTEIN"/>
    <property type="match status" value="1"/>
</dbReference>
<dbReference type="EMBL" id="KZ819603">
    <property type="protein sequence ID" value="PWN35048.1"/>
    <property type="molecule type" value="Genomic_DNA"/>
</dbReference>
<feature type="binding site" evidence="3">
    <location>
        <position position="449"/>
    </location>
    <ligand>
        <name>Mn(2+)</name>
        <dbReference type="ChEBI" id="CHEBI:29035"/>
        <label>2</label>
    </ligand>
</feature>
<accession>A0A316VD79</accession>
<comment type="cofactor">
    <cofactor evidence="3">
        <name>Mn(2+)</name>
        <dbReference type="ChEBI" id="CHEBI:29035"/>
    </cofactor>
    <text evidence="3">Binds 2 manganese ions per subunit.</text>
</comment>
<feature type="binding site" evidence="3">
    <location>
        <position position="263"/>
    </location>
    <ligand>
        <name>Mn(2+)</name>
        <dbReference type="ChEBI" id="CHEBI:29035"/>
        <label>1</label>
    </ligand>
</feature>
<dbReference type="STRING" id="1280837.A0A316VD79"/>
<dbReference type="CDD" id="cd20305">
    <property type="entry name" value="cupin_OxDC_C"/>
    <property type="match status" value="1"/>
</dbReference>
<feature type="binding site" evidence="3">
    <location>
        <position position="220"/>
    </location>
    <ligand>
        <name>Mn(2+)</name>
        <dbReference type="ChEBI" id="CHEBI:29035"/>
        <label>1</label>
    </ligand>
</feature>
<feature type="binding site" evidence="3">
    <location>
        <position position="410"/>
    </location>
    <ligand>
        <name>Mn(2+)</name>
        <dbReference type="ChEBI" id="CHEBI:29035"/>
        <label>2</label>
    </ligand>
</feature>
<dbReference type="InterPro" id="IPR017774">
    <property type="entry name" value="Bicupin_oxalate_deCO2ase/Oxase"/>
</dbReference>
<gene>
    <name evidence="6" type="ORF">FA14DRAFT_160379</name>
</gene>
<evidence type="ECO:0000313" key="7">
    <source>
        <dbReference type="Proteomes" id="UP000245771"/>
    </source>
</evidence>
<dbReference type="AlphaFoldDB" id="A0A316VD79"/>
<evidence type="ECO:0000256" key="3">
    <source>
        <dbReference type="PIRSR" id="PIRSR617774-2"/>
    </source>
</evidence>
<feature type="domain" description="Cupin type-1" evidence="5">
    <location>
        <begin position="175"/>
        <end position="316"/>
    </location>
</feature>
<proteinExistence type="predicted"/>
<evidence type="ECO:0000313" key="6">
    <source>
        <dbReference type="EMBL" id="PWN35048.1"/>
    </source>
</evidence>
<dbReference type="NCBIfam" id="TIGR03404">
    <property type="entry name" value="bicupin_oxalic"/>
    <property type="match status" value="1"/>
</dbReference>
<organism evidence="6 7">
    <name type="scientific">Meira miltonrushii</name>
    <dbReference type="NCBI Taxonomy" id="1280837"/>
    <lineage>
        <taxon>Eukaryota</taxon>
        <taxon>Fungi</taxon>
        <taxon>Dikarya</taxon>
        <taxon>Basidiomycota</taxon>
        <taxon>Ustilaginomycotina</taxon>
        <taxon>Exobasidiomycetes</taxon>
        <taxon>Exobasidiales</taxon>
        <taxon>Brachybasidiaceae</taxon>
        <taxon>Meira</taxon>
    </lineage>
</organism>
<dbReference type="InterPro" id="IPR051610">
    <property type="entry name" value="GPI/OXD"/>
</dbReference>
<keyword evidence="4" id="KW-1133">Transmembrane helix</keyword>
<dbReference type="GO" id="GO:0046872">
    <property type="term" value="F:metal ion binding"/>
    <property type="evidence" value="ECO:0007669"/>
    <property type="project" value="UniProtKB-KW"/>
</dbReference>
<evidence type="ECO:0000259" key="5">
    <source>
        <dbReference type="SMART" id="SM00835"/>
    </source>
</evidence>
<keyword evidence="3" id="KW-0464">Manganese</keyword>
<sequence>MKIAKQEEGYKAVSYIKVIIEQHSQSKSTIPIPPHITKMRLLPTTILVALALSVVANSIVVPINKAPYAKRAILEPEQNVPIPDKEAQESAIHKRIAKHLRQTGFEKKDMMRVFSTTSSTGTNPSKGNTVVEPIRGDKGYHFLHESNTPIDKQNLDYLHPPSTDQGNLPNTKWSFSLSHTRLLKGGWVREQTVTDLPASKQVSAAELVLAPYAFRELHWHRVSEWAFMFNGTVRLTGIDQDGGNYIDDVNAGDLWAFPGGVPHTLQAGPEGASFLLVFDDGDFDADGTTFMVDDWIAHTPKEVLAENLGWNQSVFEQIPTPDPYMVPGTEESWTSLADARESIGENPAGGTSTPFAYHLSKVEPTKAPGGGGWVKITDYKSFNASRTLASAIVHVEPGALRELHWHKDVEWGYVIQGQGRATAFSGNAKARTFDVQAGDSWVFTTNFGHYIQNTGSEPLEFIEILRGHNFDDTVLFNEFTLNQWLALNPPSYVAQQLNVSVDLVKQLRKEKQQVIAARN</sequence>
<keyword evidence="7" id="KW-1185">Reference proteome</keyword>
<dbReference type="Proteomes" id="UP000245771">
    <property type="component" value="Unassembled WGS sequence"/>
</dbReference>
<dbReference type="RefSeq" id="XP_025355350.1">
    <property type="nucleotide sequence ID" value="XM_025498647.1"/>
</dbReference>
<dbReference type="GO" id="GO:0033609">
    <property type="term" value="P:oxalate metabolic process"/>
    <property type="evidence" value="ECO:0007669"/>
    <property type="project" value="InterPro"/>
</dbReference>
<evidence type="ECO:0000256" key="4">
    <source>
        <dbReference type="SAM" id="Phobius"/>
    </source>
</evidence>
<feature type="binding site" evidence="3">
    <location>
        <position position="406"/>
    </location>
    <ligand>
        <name>Mn(2+)</name>
        <dbReference type="ChEBI" id="CHEBI:29035"/>
        <label>2</label>
    </ligand>
</feature>
<feature type="domain" description="Cupin type-1" evidence="5">
    <location>
        <begin position="357"/>
        <end position="505"/>
    </location>
</feature>
<name>A0A316VD79_9BASI</name>
<protein>
    <submittedName>
        <fullName evidence="6">Bicupin, oxalate decarboxylase/oxidase</fullName>
    </submittedName>
</protein>
<keyword evidence="1 3" id="KW-0479">Metal-binding</keyword>